<dbReference type="GO" id="GO:0043137">
    <property type="term" value="P:DNA replication, removal of RNA primer"/>
    <property type="evidence" value="ECO:0007669"/>
    <property type="project" value="TreeGrafter"/>
</dbReference>
<sequence length="156" mass="18037">MQPEILLYTDGSSRGNPGPGGYGVILHLNNTKHYKELSKGYRKTTNNRMELLAVIIGLEALTKDNLTVLVISDSKYVVDSVTKGWVFGWEKKGFAGKKNPDLWLRFLKVYRKHQVKFQWIKGHNNHPMNERCDFLAVQASKEPKLLIDEWYEENEN</sequence>
<dbReference type="InterPro" id="IPR050092">
    <property type="entry name" value="RNase_H"/>
</dbReference>
<dbReference type="SUPFAM" id="SSF53098">
    <property type="entry name" value="Ribonuclease H-like"/>
    <property type="match status" value="1"/>
</dbReference>
<evidence type="ECO:0000256" key="9">
    <source>
        <dbReference type="ARBA" id="ARBA00022801"/>
    </source>
</evidence>
<evidence type="ECO:0000313" key="13">
    <source>
        <dbReference type="Proteomes" id="UP000199036"/>
    </source>
</evidence>
<evidence type="ECO:0000256" key="5">
    <source>
        <dbReference type="ARBA" id="ARBA00012180"/>
    </source>
</evidence>
<dbReference type="AlphaFoldDB" id="A0A1I5GIN4"/>
<keyword evidence="7" id="KW-0479">Metal-binding</keyword>
<accession>A0A1I5GIN4</accession>
<keyword evidence="6" id="KW-0540">Nuclease</keyword>
<feature type="domain" description="RNase H type-1" evidence="11">
    <location>
        <begin position="1"/>
        <end position="141"/>
    </location>
</feature>
<keyword evidence="13" id="KW-1185">Reference proteome</keyword>
<dbReference type="NCBIfam" id="NF001236">
    <property type="entry name" value="PRK00203.1"/>
    <property type="match status" value="1"/>
</dbReference>
<evidence type="ECO:0000256" key="2">
    <source>
        <dbReference type="ARBA" id="ARBA00001946"/>
    </source>
</evidence>
<dbReference type="InterPro" id="IPR022892">
    <property type="entry name" value="RNaseHI"/>
</dbReference>
<dbReference type="InterPro" id="IPR012337">
    <property type="entry name" value="RNaseH-like_sf"/>
</dbReference>
<evidence type="ECO:0000256" key="10">
    <source>
        <dbReference type="ARBA" id="ARBA00022842"/>
    </source>
</evidence>
<comment type="similarity">
    <text evidence="3">Belongs to the RNase H family.</text>
</comment>
<comment type="cofactor">
    <cofactor evidence="2">
        <name>Mg(2+)</name>
        <dbReference type="ChEBI" id="CHEBI:18420"/>
    </cofactor>
</comment>
<name>A0A1I5GIN4_9FLAO</name>
<evidence type="ECO:0000256" key="1">
    <source>
        <dbReference type="ARBA" id="ARBA00000077"/>
    </source>
</evidence>
<dbReference type="Proteomes" id="UP000199036">
    <property type="component" value="Unassembled WGS sequence"/>
</dbReference>
<keyword evidence="9" id="KW-0378">Hydrolase</keyword>
<evidence type="ECO:0000313" key="12">
    <source>
        <dbReference type="EMBL" id="SFO35739.1"/>
    </source>
</evidence>
<evidence type="ECO:0000256" key="7">
    <source>
        <dbReference type="ARBA" id="ARBA00022723"/>
    </source>
</evidence>
<dbReference type="InterPro" id="IPR002156">
    <property type="entry name" value="RNaseH_domain"/>
</dbReference>
<dbReference type="InterPro" id="IPR036397">
    <property type="entry name" value="RNaseH_sf"/>
</dbReference>
<dbReference type="PROSITE" id="PS50879">
    <property type="entry name" value="RNASE_H_1"/>
    <property type="match status" value="1"/>
</dbReference>
<dbReference type="PANTHER" id="PTHR10642">
    <property type="entry name" value="RIBONUCLEASE H1"/>
    <property type="match status" value="1"/>
</dbReference>
<keyword evidence="8" id="KW-0255">Endonuclease</keyword>
<dbReference type="STRING" id="913024.SAMN05421741_14220"/>
<evidence type="ECO:0000256" key="6">
    <source>
        <dbReference type="ARBA" id="ARBA00022722"/>
    </source>
</evidence>
<dbReference type="PANTHER" id="PTHR10642:SF26">
    <property type="entry name" value="RIBONUCLEASE H1"/>
    <property type="match status" value="1"/>
</dbReference>
<comment type="subunit">
    <text evidence="4">Monomer.</text>
</comment>
<dbReference type="CDD" id="cd09278">
    <property type="entry name" value="RNase_HI_prokaryote_like"/>
    <property type="match status" value="1"/>
</dbReference>
<evidence type="ECO:0000256" key="4">
    <source>
        <dbReference type="ARBA" id="ARBA00011245"/>
    </source>
</evidence>
<evidence type="ECO:0000256" key="8">
    <source>
        <dbReference type="ARBA" id="ARBA00022759"/>
    </source>
</evidence>
<dbReference type="GO" id="GO:0003676">
    <property type="term" value="F:nucleic acid binding"/>
    <property type="evidence" value="ECO:0007669"/>
    <property type="project" value="InterPro"/>
</dbReference>
<dbReference type="EMBL" id="FOVI01000042">
    <property type="protein sequence ID" value="SFO35739.1"/>
    <property type="molecule type" value="Genomic_DNA"/>
</dbReference>
<reference evidence="13" key="1">
    <citation type="submission" date="2016-10" db="EMBL/GenBank/DDBJ databases">
        <authorList>
            <person name="Varghese N."/>
            <person name="Submissions S."/>
        </authorList>
    </citation>
    <scope>NUCLEOTIDE SEQUENCE [LARGE SCALE GENOMIC DNA]</scope>
    <source>
        <strain evidence="13">DS-12</strain>
    </source>
</reference>
<dbReference type="Pfam" id="PF00075">
    <property type="entry name" value="RNase_H"/>
    <property type="match status" value="1"/>
</dbReference>
<dbReference type="RefSeq" id="WP_091526430.1">
    <property type="nucleotide sequence ID" value="NZ_FOVI01000042.1"/>
</dbReference>
<dbReference type="Gene3D" id="3.30.420.10">
    <property type="entry name" value="Ribonuclease H-like superfamily/Ribonuclease H"/>
    <property type="match status" value="1"/>
</dbReference>
<gene>
    <name evidence="12" type="ORF">SAMN05421741_14220</name>
</gene>
<organism evidence="12 13">
    <name type="scientific">Paenimyroides ummariense</name>
    <dbReference type="NCBI Taxonomy" id="913024"/>
    <lineage>
        <taxon>Bacteria</taxon>
        <taxon>Pseudomonadati</taxon>
        <taxon>Bacteroidota</taxon>
        <taxon>Flavobacteriia</taxon>
        <taxon>Flavobacteriales</taxon>
        <taxon>Flavobacteriaceae</taxon>
        <taxon>Paenimyroides</taxon>
    </lineage>
</organism>
<proteinExistence type="inferred from homology"/>
<dbReference type="GO" id="GO:0004523">
    <property type="term" value="F:RNA-DNA hybrid ribonuclease activity"/>
    <property type="evidence" value="ECO:0007669"/>
    <property type="project" value="UniProtKB-EC"/>
</dbReference>
<protein>
    <recommendedName>
        <fullName evidence="5">ribonuclease H</fullName>
        <ecNumber evidence="5">3.1.26.4</ecNumber>
    </recommendedName>
</protein>
<evidence type="ECO:0000259" key="11">
    <source>
        <dbReference type="PROSITE" id="PS50879"/>
    </source>
</evidence>
<keyword evidence="10" id="KW-0460">Magnesium</keyword>
<dbReference type="EC" id="3.1.26.4" evidence="5"/>
<dbReference type="GO" id="GO:0046872">
    <property type="term" value="F:metal ion binding"/>
    <property type="evidence" value="ECO:0007669"/>
    <property type="project" value="UniProtKB-KW"/>
</dbReference>
<dbReference type="OrthoDB" id="7845843at2"/>
<evidence type="ECO:0000256" key="3">
    <source>
        <dbReference type="ARBA" id="ARBA00005300"/>
    </source>
</evidence>
<comment type="catalytic activity">
    <reaction evidence="1">
        <text>Endonucleolytic cleavage to 5'-phosphomonoester.</text>
        <dbReference type="EC" id="3.1.26.4"/>
    </reaction>
</comment>